<dbReference type="RefSeq" id="WP_227205624.1">
    <property type="nucleotide sequence ID" value="NZ_JAJCLO010000002.1"/>
</dbReference>
<dbReference type="Pfam" id="PF08291">
    <property type="entry name" value="Peptidase_M15_3"/>
    <property type="match status" value="1"/>
</dbReference>
<sequence length="193" mass="20245">MKVKKHLMMLILLIVIVVSICFFTAQLRHFGGGGNSAAAGEGGFSTVAPGEPEEPPPAGGELPAAESPEEEAPELPPPEAGPVMATAHFARDEYQCDCAGYCGGWPCEMNPALLDKIEALRCACGSPVIITSGVRCEARNDEVGGVPWSFHKRGGAADLYCPGVPVGDLAQMAQTLGMNVLPYYGSGYLHVEI</sequence>
<accession>A0ABT5UJ42</accession>
<keyword evidence="4" id="KW-1185">Reference proteome</keyword>
<proteinExistence type="predicted"/>
<name>A0ABT5UJ42_EUBLI</name>
<dbReference type="SUPFAM" id="SSF55166">
    <property type="entry name" value="Hedgehog/DD-peptidase"/>
    <property type="match status" value="1"/>
</dbReference>
<comment type="caution">
    <text evidence="3">The sequence shown here is derived from an EMBL/GenBank/DDBJ whole genome shotgun (WGS) entry which is preliminary data.</text>
</comment>
<reference evidence="3 4" key="1">
    <citation type="submission" date="2023-02" db="EMBL/GenBank/DDBJ databases">
        <title>Comparative genome analysis of Eubacterium limosum species.</title>
        <authorList>
            <person name="Bak J.E."/>
        </authorList>
    </citation>
    <scope>NUCLEOTIDE SEQUENCE [LARGE SCALE GENOMIC DNA]</scope>
    <source>
        <strain evidence="3 4">KGMB01548</strain>
    </source>
</reference>
<keyword evidence="3" id="KW-0121">Carboxypeptidase</keyword>
<organism evidence="3 4">
    <name type="scientific">Eubacterium limosum</name>
    <dbReference type="NCBI Taxonomy" id="1736"/>
    <lineage>
        <taxon>Bacteria</taxon>
        <taxon>Bacillati</taxon>
        <taxon>Bacillota</taxon>
        <taxon>Clostridia</taxon>
        <taxon>Eubacteriales</taxon>
        <taxon>Eubacteriaceae</taxon>
        <taxon>Eubacterium</taxon>
    </lineage>
</organism>
<dbReference type="EMBL" id="JAQSVD010000001">
    <property type="protein sequence ID" value="MDE1468758.1"/>
    <property type="molecule type" value="Genomic_DNA"/>
</dbReference>
<keyword evidence="3" id="KW-0378">Hydrolase</keyword>
<dbReference type="Gene3D" id="3.30.1380.10">
    <property type="match status" value="1"/>
</dbReference>
<dbReference type="Proteomes" id="UP001215087">
    <property type="component" value="Unassembled WGS sequence"/>
</dbReference>
<feature type="domain" description="Peptidase M15A C-terminal" evidence="2">
    <location>
        <begin position="88"/>
        <end position="190"/>
    </location>
</feature>
<dbReference type="InterPro" id="IPR013230">
    <property type="entry name" value="Peptidase_M15A_C"/>
</dbReference>
<evidence type="ECO:0000313" key="3">
    <source>
        <dbReference type="EMBL" id="MDE1468758.1"/>
    </source>
</evidence>
<gene>
    <name evidence="3" type="ORF">PTZ04_00685</name>
</gene>
<keyword evidence="3" id="KW-0645">Protease</keyword>
<evidence type="ECO:0000256" key="1">
    <source>
        <dbReference type="SAM" id="MobiDB-lite"/>
    </source>
</evidence>
<evidence type="ECO:0000313" key="4">
    <source>
        <dbReference type="Proteomes" id="UP001215087"/>
    </source>
</evidence>
<feature type="region of interest" description="Disordered" evidence="1">
    <location>
        <begin position="41"/>
        <end position="82"/>
    </location>
</feature>
<protein>
    <submittedName>
        <fullName evidence="3">D-Ala-D-Ala carboxypeptidase family metallohydrolase</fullName>
    </submittedName>
</protein>
<evidence type="ECO:0000259" key="2">
    <source>
        <dbReference type="Pfam" id="PF08291"/>
    </source>
</evidence>
<dbReference type="InterPro" id="IPR009045">
    <property type="entry name" value="Zn_M74/Hedgehog-like"/>
</dbReference>
<dbReference type="GO" id="GO:0004180">
    <property type="term" value="F:carboxypeptidase activity"/>
    <property type="evidence" value="ECO:0007669"/>
    <property type="project" value="UniProtKB-KW"/>
</dbReference>